<protein>
    <recommendedName>
        <fullName evidence="2">RNA polymerase sigma factor</fullName>
    </recommendedName>
</protein>
<evidence type="ECO:0000313" key="6">
    <source>
        <dbReference type="Proteomes" id="UP000034883"/>
    </source>
</evidence>
<evidence type="ECO:0000259" key="3">
    <source>
        <dbReference type="Pfam" id="PF04542"/>
    </source>
</evidence>
<dbReference type="NCBIfam" id="TIGR02937">
    <property type="entry name" value="sigma70-ECF"/>
    <property type="match status" value="1"/>
</dbReference>
<dbReference type="InterPro" id="IPR000838">
    <property type="entry name" value="RNA_pol_sigma70_ECF_CS"/>
</dbReference>
<keyword evidence="2" id="KW-0731">Sigma factor</keyword>
<organism evidence="5 6">
    <name type="scientific">Sandaracinus amylolyticus</name>
    <dbReference type="NCBI Taxonomy" id="927083"/>
    <lineage>
        <taxon>Bacteria</taxon>
        <taxon>Pseudomonadati</taxon>
        <taxon>Myxococcota</taxon>
        <taxon>Polyangia</taxon>
        <taxon>Polyangiales</taxon>
        <taxon>Sandaracinaceae</taxon>
        <taxon>Sandaracinus</taxon>
    </lineage>
</organism>
<dbReference type="SUPFAM" id="SSF54427">
    <property type="entry name" value="NTF2-like"/>
    <property type="match status" value="1"/>
</dbReference>
<dbReference type="EMBL" id="CP011125">
    <property type="protein sequence ID" value="AKF06408.1"/>
    <property type="molecule type" value="Genomic_DNA"/>
</dbReference>
<evidence type="ECO:0000259" key="4">
    <source>
        <dbReference type="Pfam" id="PF08281"/>
    </source>
</evidence>
<dbReference type="InterPro" id="IPR052704">
    <property type="entry name" value="ECF_Sigma-70_Domain"/>
</dbReference>
<dbReference type="GO" id="GO:0003677">
    <property type="term" value="F:DNA binding"/>
    <property type="evidence" value="ECO:0007669"/>
    <property type="project" value="UniProtKB-KW"/>
</dbReference>
<gene>
    <name evidence="5" type="ORF">DB32_003557</name>
</gene>
<dbReference type="PROSITE" id="PS01063">
    <property type="entry name" value="SIGMA70_ECF"/>
    <property type="match status" value="1"/>
</dbReference>
<dbReference type="Gene3D" id="1.10.10.10">
    <property type="entry name" value="Winged helix-like DNA-binding domain superfamily/Winged helix DNA-binding domain"/>
    <property type="match status" value="1"/>
</dbReference>
<feature type="domain" description="RNA polymerase sigma-70 region 2" evidence="3">
    <location>
        <begin position="10"/>
        <end position="74"/>
    </location>
</feature>
<dbReference type="SUPFAM" id="SSF88659">
    <property type="entry name" value="Sigma3 and sigma4 domains of RNA polymerase sigma factors"/>
    <property type="match status" value="1"/>
</dbReference>
<dbReference type="Pfam" id="PF04542">
    <property type="entry name" value="Sigma70_r2"/>
    <property type="match status" value="1"/>
</dbReference>
<dbReference type="InterPro" id="IPR013324">
    <property type="entry name" value="RNA_pol_sigma_r3/r4-like"/>
</dbReference>
<name>A0A0F6W3K1_9BACT</name>
<keyword evidence="6" id="KW-1185">Reference proteome</keyword>
<evidence type="ECO:0000313" key="5">
    <source>
        <dbReference type="EMBL" id="AKF06408.1"/>
    </source>
</evidence>
<evidence type="ECO:0000256" key="2">
    <source>
        <dbReference type="RuleBase" id="RU000716"/>
    </source>
</evidence>
<dbReference type="Pfam" id="PF08281">
    <property type="entry name" value="Sigma70_r4_2"/>
    <property type="match status" value="1"/>
</dbReference>
<dbReference type="AlphaFoldDB" id="A0A0F6W3K1"/>
<dbReference type="KEGG" id="samy:DB32_003557"/>
<dbReference type="InterPro" id="IPR032710">
    <property type="entry name" value="NTF2-like_dom_sf"/>
</dbReference>
<keyword evidence="2" id="KW-0238">DNA-binding</keyword>
<feature type="domain" description="RNA polymerase sigma factor 70 region 4 type 2" evidence="4">
    <location>
        <begin position="104"/>
        <end position="154"/>
    </location>
</feature>
<reference evidence="5 6" key="1">
    <citation type="submission" date="2015-03" db="EMBL/GenBank/DDBJ databases">
        <title>Genome assembly of Sandaracinus amylolyticus DSM 53668.</title>
        <authorList>
            <person name="Sharma G."/>
            <person name="Subramanian S."/>
        </authorList>
    </citation>
    <scope>NUCLEOTIDE SEQUENCE [LARGE SCALE GENOMIC DNA]</scope>
    <source>
        <strain evidence="5 6">DSM 53668</strain>
    </source>
</reference>
<dbReference type="GO" id="GO:0016987">
    <property type="term" value="F:sigma factor activity"/>
    <property type="evidence" value="ECO:0007669"/>
    <property type="project" value="UniProtKB-KW"/>
</dbReference>
<dbReference type="InterPro" id="IPR036388">
    <property type="entry name" value="WH-like_DNA-bd_sf"/>
</dbReference>
<dbReference type="RefSeq" id="WP_075097937.1">
    <property type="nucleotide sequence ID" value="NZ_CP011125.1"/>
</dbReference>
<dbReference type="Gene3D" id="1.10.1740.10">
    <property type="match status" value="1"/>
</dbReference>
<dbReference type="InterPro" id="IPR014284">
    <property type="entry name" value="RNA_pol_sigma-70_dom"/>
</dbReference>
<keyword evidence="2" id="KW-0804">Transcription</keyword>
<accession>A0A0F6W3K1</accession>
<proteinExistence type="inferred from homology"/>
<dbReference type="SUPFAM" id="SSF88946">
    <property type="entry name" value="Sigma2 domain of RNA polymerase sigma factors"/>
    <property type="match status" value="1"/>
</dbReference>
<evidence type="ECO:0000256" key="1">
    <source>
        <dbReference type="ARBA" id="ARBA00011344"/>
    </source>
</evidence>
<dbReference type="STRING" id="927083.DB32_003557"/>
<dbReference type="OrthoDB" id="3211555at2"/>
<dbReference type="PANTHER" id="PTHR30173">
    <property type="entry name" value="SIGMA 19 FACTOR"/>
    <property type="match status" value="1"/>
</dbReference>
<comment type="subunit">
    <text evidence="1">Interacts transiently with the RNA polymerase catalytic core formed by RpoA, RpoB, RpoC and RpoZ (2 alpha, 1 beta, 1 beta' and 1 omega subunit) to form the RNA polymerase holoenzyme that can initiate transcription.</text>
</comment>
<comment type="similarity">
    <text evidence="2">Belongs to the sigma-70 factor family. ECF subfamily.</text>
</comment>
<dbReference type="Proteomes" id="UP000034883">
    <property type="component" value="Chromosome"/>
</dbReference>
<dbReference type="GO" id="GO:0006352">
    <property type="term" value="P:DNA-templated transcription initiation"/>
    <property type="evidence" value="ECO:0007669"/>
    <property type="project" value="InterPro"/>
</dbReference>
<dbReference type="PANTHER" id="PTHR30173:SF36">
    <property type="entry name" value="ECF RNA POLYMERASE SIGMA FACTOR SIGJ"/>
    <property type="match status" value="1"/>
</dbReference>
<sequence length="298" mass="32922">MDPRVREALERERATIWGVCYRMTGSASAADDLTQDTLVRALERPPADLDAPLRPWLVRVAVNLARDALRRRKREAYVGPWLPEPALTDASIDEVERREIASYALLVAMEHLTPHQRAVLVLRDVLELGEAETAEALESTVGSVKVALHRARKTIAEHAPAHTLSRETRVQNGVALAALLEALARGDVEATRRLLAVDVRIVQDGAGRVRAALVPVVGIEKVLTFLFNLAKITPPPIETRWIELNHTPALDARLPPRPPPIANRVVMWAELDAEGGIAVLHNLVAPEKLERLDARMGR</sequence>
<dbReference type="InterPro" id="IPR013325">
    <property type="entry name" value="RNA_pol_sigma_r2"/>
</dbReference>
<dbReference type="InterPro" id="IPR007627">
    <property type="entry name" value="RNA_pol_sigma70_r2"/>
</dbReference>
<keyword evidence="2" id="KW-0805">Transcription regulation</keyword>
<dbReference type="InterPro" id="IPR013249">
    <property type="entry name" value="RNA_pol_sigma70_r4_t2"/>
</dbReference>